<dbReference type="InterPro" id="IPR036188">
    <property type="entry name" value="FAD/NAD-bd_sf"/>
</dbReference>
<dbReference type="CDD" id="cd14503">
    <property type="entry name" value="PTP-bact"/>
    <property type="match status" value="1"/>
</dbReference>
<dbReference type="InterPro" id="IPR001763">
    <property type="entry name" value="Rhodanese-like_dom"/>
</dbReference>
<dbReference type="Pfam" id="PF04273">
    <property type="entry name" value="BLH_phosphatase"/>
    <property type="match status" value="1"/>
</dbReference>
<dbReference type="InterPro" id="IPR023753">
    <property type="entry name" value="FAD/NAD-binding_dom"/>
</dbReference>
<dbReference type="InterPro" id="IPR005939">
    <property type="entry name" value="BLH_phosphatase-like"/>
</dbReference>
<dbReference type="GO" id="GO:0016787">
    <property type="term" value="F:hydrolase activity"/>
    <property type="evidence" value="ECO:0007669"/>
    <property type="project" value="InterPro"/>
</dbReference>
<dbReference type="PANTHER" id="PTHR10632">
    <property type="entry name" value="SULFIDE:QUINONE OXIDOREDUCTASE"/>
    <property type="match status" value="1"/>
</dbReference>
<evidence type="ECO:0000259" key="1">
    <source>
        <dbReference type="PROSITE" id="PS50206"/>
    </source>
</evidence>
<dbReference type="GO" id="GO:0070221">
    <property type="term" value="P:sulfide oxidation, using sulfide:quinone oxidoreductase"/>
    <property type="evidence" value="ECO:0007669"/>
    <property type="project" value="TreeGrafter"/>
</dbReference>
<dbReference type="RefSeq" id="WP_132602115.1">
    <property type="nucleotide sequence ID" value="NZ_NRRP01000002.1"/>
</dbReference>
<gene>
    <name evidence="2" type="ORF">EV656_104109</name>
</gene>
<dbReference type="InterPro" id="IPR015904">
    <property type="entry name" value="Sulphide_quinone_reductase"/>
</dbReference>
<dbReference type="PANTHER" id="PTHR10632:SF2">
    <property type="entry name" value="SULFIDE:QUINONE OXIDOREDUCTASE, MITOCHONDRIAL"/>
    <property type="match status" value="1"/>
</dbReference>
<proteinExistence type="predicted"/>
<dbReference type="GO" id="GO:0071949">
    <property type="term" value="F:FAD binding"/>
    <property type="evidence" value="ECO:0007669"/>
    <property type="project" value="TreeGrafter"/>
</dbReference>
<name>A0A4R2NP73_RHOAD</name>
<dbReference type="Pfam" id="PF07992">
    <property type="entry name" value="Pyr_redox_2"/>
    <property type="match status" value="1"/>
</dbReference>
<dbReference type="EMBL" id="SLXL01000004">
    <property type="protein sequence ID" value="TCP23138.1"/>
    <property type="molecule type" value="Genomic_DNA"/>
</dbReference>
<dbReference type="InterPro" id="IPR029021">
    <property type="entry name" value="Prot-tyrosine_phosphatase-like"/>
</dbReference>
<dbReference type="Gene3D" id="3.90.190.10">
    <property type="entry name" value="Protein tyrosine phosphatase superfamily"/>
    <property type="match status" value="1"/>
</dbReference>
<reference evidence="2 3" key="1">
    <citation type="submission" date="2019-03" db="EMBL/GenBank/DDBJ databases">
        <title>Genomic Encyclopedia of Type Strains, Phase IV (KMG-IV): sequencing the most valuable type-strain genomes for metagenomic binning, comparative biology and taxonomic classification.</title>
        <authorList>
            <person name="Goeker M."/>
        </authorList>
    </citation>
    <scope>NUCLEOTIDE SEQUENCE [LARGE SCALE GENOMIC DNA]</scope>
    <source>
        <strain evidence="2 3">DSM 2781</strain>
    </source>
</reference>
<keyword evidence="3" id="KW-1185">Reference proteome</keyword>
<dbReference type="NCBIfam" id="TIGR01244">
    <property type="entry name" value="TIGR01244 family sulfur transferase"/>
    <property type="match status" value="1"/>
</dbReference>
<dbReference type="PROSITE" id="PS50206">
    <property type="entry name" value="RHODANESE_3"/>
    <property type="match status" value="1"/>
</dbReference>
<dbReference type="GO" id="GO:0070224">
    <property type="term" value="F:sulfide:quinone oxidoreductase activity"/>
    <property type="evidence" value="ECO:0007669"/>
    <property type="project" value="TreeGrafter"/>
</dbReference>
<dbReference type="AlphaFoldDB" id="A0A4R2NP73"/>
<dbReference type="Gene3D" id="3.50.50.60">
    <property type="entry name" value="FAD/NAD(P)-binding domain"/>
    <property type="match status" value="2"/>
</dbReference>
<evidence type="ECO:0000313" key="2">
    <source>
        <dbReference type="EMBL" id="TCP23138.1"/>
    </source>
</evidence>
<evidence type="ECO:0000313" key="3">
    <source>
        <dbReference type="Proteomes" id="UP000295733"/>
    </source>
</evidence>
<dbReference type="Proteomes" id="UP000295733">
    <property type="component" value="Unassembled WGS sequence"/>
</dbReference>
<feature type="domain" description="Rhodanese" evidence="1">
    <location>
        <begin position="89"/>
        <end position="130"/>
    </location>
</feature>
<protein>
    <submittedName>
        <fullName evidence="2">Sulfide:quinone oxidoreductase</fullName>
    </submittedName>
</protein>
<dbReference type="OrthoDB" id="9805710at2"/>
<comment type="caution">
    <text evidence="2">The sequence shown here is derived from an EMBL/GenBank/DDBJ whole genome shotgun (WGS) entry which is preliminary data.</text>
</comment>
<sequence length="558" mass="59685">MEIRPISPSFAAAPQIGPEDVPGIAAAGYKTIVCNRPDGEADNQPRAAQIAEAARAAGLEYRFLPIRPGRMTPEAVARFDEVLKTCKGPILAYCRTGNRSSSVWALARARLLSPQAILAATAQAGYDLEGLKPLLDEAFGAPVGSTEPVRYDVLVIGGGAGGIAAAASLLKRRQGLKLAIVEPSEHHDYQPGWTLVGAGLLDRADTVRRTADILPKGAKWIRGAVASFDPDTSEVTLEDGARFGYRVLLVAPGLKLDWDAVPGLRETLGEHGVTSNYRGELAPYTRDLVRGMRSGRALFTAPPLPYKCPAAPHKALFMSADTWRRAGVLDEIDVTFCTAAERFFHVPAFAPALDGYARRYGVNIACGHTLVAVDGPARRATLQTGDGAQVEHPFDMLHVSPPQAPLDVVAGSPLADAQGWVDVDPGTLRHTRFDNIFGLGDGCSTPNAKTAAAVRKQAPVAAVNALATLDGTALPARYDGYGSCPVTVERGKVVLAEFGYDGAPLPSLPTWLIDGTRPSHLAWMLKERLFPPIYWQGMFKGREYLAGPQMTFRPVAQD</sequence>
<dbReference type="SUPFAM" id="SSF52799">
    <property type="entry name" value="(Phosphotyrosine protein) phosphatases II"/>
    <property type="match status" value="1"/>
</dbReference>
<accession>A0A4R2NP73</accession>
<organism evidence="2 3">
    <name type="scientific">Rhodovulum adriaticum</name>
    <name type="common">Rhodopseudomonas adriatica</name>
    <dbReference type="NCBI Taxonomy" id="35804"/>
    <lineage>
        <taxon>Bacteria</taxon>
        <taxon>Pseudomonadati</taxon>
        <taxon>Pseudomonadota</taxon>
        <taxon>Alphaproteobacteria</taxon>
        <taxon>Rhodobacterales</taxon>
        <taxon>Paracoccaceae</taxon>
        <taxon>Rhodovulum</taxon>
    </lineage>
</organism>
<dbReference type="SUPFAM" id="SSF51905">
    <property type="entry name" value="FAD/NAD(P)-binding domain"/>
    <property type="match status" value="1"/>
</dbReference>